<protein>
    <submittedName>
        <fullName evidence="2">Uncharacterized protein</fullName>
    </submittedName>
</protein>
<feature type="compositionally biased region" description="Acidic residues" evidence="1">
    <location>
        <begin position="241"/>
        <end position="257"/>
    </location>
</feature>
<keyword evidence="3" id="KW-1185">Reference proteome</keyword>
<dbReference type="Proteomes" id="UP000284706">
    <property type="component" value="Unassembled WGS sequence"/>
</dbReference>
<evidence type="ECO:0000313" key="3">
    <source>
        <dbReference type="Proteomes" id="UP000284706"/>
    </source>
</evidence>
<organism evidence="2 3">
    <name type="scientific">Gymnopilus dilepis</name>
    <dbReference type="NCBI Taxonomy" id="231916"/>
    <lineage>
        <taxon>Eukaryota</taxon>
        <taxon>Fungi</taxon>
        <taxon>Dikarya</taxon>
        <taxon>Basidiomycota</taxon>
        <taxon>Agaricomycotina</taxon>
        <taxon>Agaricomycetes</taxon>
        <taxon>Agaricomycetidae</taxon>
        <taxon>Agaricales</taxon>
        <taxon>Agaricineae</taxon>
        <taxon>Hymenogastraceae</taxon>
        <taxon>Gymnopilus</taxon>
    </lineage>
</organism>
<reference evidence="2 3" key="1">
    <citation type="journal article" date="2018" name="Evol. Lett.">
        <title>Horizontal gene cluster transfer increased hallucinogenic mushroom diversity.</title>
        <authorList>
            <person name="Reynolds H.T."/>
            <person name="Vijayakumar V."/>
            <person name="Gluck-Thaler E."/>
            <person name="Korotkin H.B."/>
            <person name="Matheny P.B."/>
            <person name="Slot J.C."/>
        </authorList>
    </citation>
    <scope>NUCLEOTIDE SEQUENCE [LARGE SCALE GENOMIC DNA]</scope>
    <source>
        <strain evidence="2 3">SRW20</strain>
    </source>
</reference>
<evidence type="ECO:0000313" key="2">
    <source>
        <dbReference type="EMBL" id="PPQ99086.1"/>
    </source>
</evidence>
<feature type="region of interest" description="Disordered" evidence="1">
    <location>
        <begin position="69"/>
        <end position="296"/>
    </location>
</feature>
<sequence length="296" mass="31297">MVSSKTSTKAGNTGGGAGNGRARGGISGPKLKKSAVIDALSTLEPSGVSNVAAANLALMKKEVNAGVVLEQSPATVRPEPANKKKSGDAADKKSSGGNPRKNSSPSVKQDIAANQSLTLRASRNPHPGLPDAPRPKRSSEVVAAERTDKAMKKEQSKERRSNALAKAAAIEDKMVEEDQALAASNGISPPGLPERQRKTRPKPGLVQESTSQELADDVSGDSSSEGYQQPEGEESSGLSEAADESDDEEMLDVSEEEEKPKPKKAKKSKGDVRKGVAENRKVVDKNKKRRSEEKRQ</sequence>
<feature type="region of interest" description="Disordered" evidence="1">
    <location>
        <begin position="1"/>
        <end position="29"/>
    </location>
</feature>
<gene>
    <name evidence="2" type="ORF">CVT26_014390</name>
</gene>
<feature type="compositionally biased region" description="Basic and acidic residues" evidence="1">
    <location>
        <begin position="80"/>
        <end position="94"/>
    </location>
</feature>
<feature type="compositionally biased region" description="Low complexity" evidence="1">
    <location>
        <begin position="1"/>
        <end position="11"/>
    </location>
</feature>
<name>A0A409Y7Q3_9AGAR</name>
<feature type="compositionally biased region" description="Basic and acidic residues" evidence="1">
    <location>
        <begin position="133"/>
        <end position="161"/>
    </location>
</feature>
<accession>A0A409Y7Q3</accession>
<proteinExistence type="predicted"/>
<dbReference type="EMBL" id="NHYE01001082">
    <property type="protein sequence ID" value="PPQ99086.1"/>
    <property type="molecule type" value="Genomic_DNA"/>
</dbReference>
<dbReference type="AlphaFoldDB" id="A0A409Y7Q3"/>
<feature type="compositionally biased region" description="Gly residues" evidence="1">
    <location>
        <begin position="12"/>
        <end position="27"/>
    </location>
</feature>
<dbReference type="OrthoDB" id="3237371at2759"/>
<feature type="compositionally biased region" description="Polar residues" evidence="1">
    <location>
        <begin position="100"/>
        <end position="121"/>
    </location>
</feature>
<dbReference type="InParanoid" id="A0A409Y7Q3"/>
<comment type="caution">
    <text evidence="2">The sequence shown here is derived from an EMBL/GenBank/DDBJ whole genome shotgun (WGS) entry which is preliminary data.</text>
</comment>
<feature type="compositionally biased region" description="Basic and acidic residues" evidence="1">
    <location>
        <begin position="268"/>
        <end position="296"/>
    </location>
</feature>
<evidence type="ECO:0000256" key="1">
    <source>
        <dbReference type="SAM" id="MobiDB-lite"/>
    </source>
</evidence>